<comment type="subcellular location">
    <subcellularLocation>
        <location evidence="2">Endomembrane system</location>
        <topology evidence="2">Multi-pass membrane protein</topology>
    </subcellularLocation>
</comment>
<dbReference type="OMA" id="NWLNHTM"/>
<dbReference type="InterPro" id="IPR006838">
    <property type="entry name" value="ADTRP_AIG1"/>
</dbReference>
<protein>
    <recommendedName>
        <fullName evidence="20">Androgen-dependent TFPI-regulating protein</fullName>
    </recommendedName>
</protein>
<dbReference type="GO" id="GO:0016020">
    <property type="term" value="C:membrane"/>
    <property type="evidence" value="ECO:0007669"/>
    <property type="project" value="InterPro"/>
</dbReference>
<evidence type="ECO:0000256" key="8">
    <source>
        <dbReference type="ARBA" id="ARBA00047427"/>
    </source>
</evidence>
<comment type="catalytic activity">
    <reaction evidence="1">
        <text>9-(9Z-hexadecenoyloxy)-octadecanoate + H2O = (9Z)-hexadecenoate + 9-hydroxy-octadecanoate + H(+)</text>
        <dbReference type="Rhea" id="RHEA:52068"/>
        <dbReference type="ChEBI" id="CHEBI:15377"/>
        <dbReference type="ChEBI" id="CHEBI:15378"/>
        <dbReference type="ChEBI" id="CHEBI:32372"/>
        <dbReference type="ChEBI" id="CHEBI:136286"/>
        <dbReference type="ChEBI" id="CHEBI:136309"/>
    </reaction>
    <physiologicalReaction direction="left-to-right" evidence="1">
        <dbReference type="Rhea" id="RHEA:52069"/>
    </physiologicalReaction>
</comment>
<dbReference type="PANTHER" id="PTHR10989:SF16">
    <property type="entry name" value="AT02829P-RELATED"/>
    <property type="match status" value="1"/>
</dbReference>
<proteinExistence type="inferred from homology"/>
<evidence type="ECO:0000256" key="3">
    <source>
        <dbReference type="ARBA" id="ARBA00009300"/>
    </source>
</evidence>
<reference evidence="18 19" key="1">
    <citation type="journal article" date="2019" name="J. Hered.">
        <title>An Improved Genome Assembly for Drosophila navojoa, the Basal Species in the mojavensis Cluster.</title>
        <authorList>
            <person name="Vanderlinde T."/>
            <person name="Dupim E.G."/>
            <person name="Nazario-Yepiz N.O."/>
            <person name="Carvalho A.B."/>
        </authorList>
    </citation>
    <scope>NUCLEOTIDE SEQUENCE [LARGE SCALE GENOMIC DNA]</scope>
    <source>
        <strain evidence="18">Navoj_Jal97</strain>
        <tissue evidence="18">Whole organism</tissue>
    </source>
</reference>
<evidence type="ECO:0008006" key="20">
    <source>
        <dbReference type="Google" id="ProtNLM"/>
    </source>
</evidence>
<accession>A0A484BNW2</accession>
<evidence type="ECO:0000256" key="9">
    <source>
        <dbReference type="ARBA" id="ARBA00047863"/>
    </source>
</evidence>
<evidence type="ECO:0000256" key="6">
    <source>
        <dbReference type="ARBA" id="ARBA00023136"/>
    </source>
</evidence>
<dbReference type="Pfam" id="PF04750">
    <property type="entry name" value="Far-17a_AIG1"/>
    <property type="match status" value="1"/>
</dbReference>
<evidence type="ECO:0000256" key="15">
    <source>
        <dbReference type="ARBA" id="ARBA00049322"/>
    </source>
</evidence>
<feature type="transmembrane region" description="Helical" evidence="17">
    <location>
        <begin position="81"/>
        <end position="101"/>
    </location>
</feature>
<sequence>MHKKSLVLHLLAGVHLGYTVYYEYFYVQMPYLATYFGVLPSVGGKFKYLTFLNGVLQCIYYLIAILHDLLRLRRLRQLRDYLLASLVLPLALTVSLTFWTLCAIDGESIFPSFIEQIYPEWLNWTMHCGVSIYPLLDLYTSAHQYPKRRHGLLGLTTALLLYLIWMYYVVNSTGKWIYPFLGALLPVTRICFFAVVIVSAFGYYLAGERINCALWMSSRESGP</sequence>
<comment type="catalytic activity">
    <reaction evidence="13">
        <text>9-octadecanoyloxy-octadecanoate + H2O = 9-hydroxy-octadecanoate + octadecanoate + H(+)</text>
        <dbReference type="Rhea" id="RHEA:52096"/>
        <dbReference type="ChEBI" id="CHEBI:15377"/>
        <dbReference type="ChEBI" id="CHEBI:15378"/>
        <dbReference type="ChEBI" id="CHEBI:25629"/>
        <dbReference type="ChEBI" id="CHEBI:136286"/>
        <dbReference type="ChEBI" id="CHEBI:136373"/>
    </reaction>
    <physiologicalReaction direction="left-to-right" evidence="13">
        <dbReference type="Rhea" id="RHEA:52097"/>
    </physiologicalReaction>
</comment>
<comment type="catalytic activity">
    <reaction evidence="15">
        <text>13-(9Z-hexadecenoyloxy)-octadecanoate + H2O = 13-hydroxy-octadecanoate + (9Z)-hexadecenoate + H(+)</text>
        <dbReference type="Rhea" id="RHEA:52076"/>
        <dbReference type="ChEBI" id="CHEBI:15377"/>
        <dbReference type="ChEBI" id="CHEBI:15378"/>
        <dbReference type="ChEBI" id="CHEBI:32372"/>
        <dbReference type="ChEBI" id="CHEBI:136304"/>
        <dbReference type="ChEBI" id="CHEBI:136315"/>
    </reaction>
    <physiologicalReaction direction="left-to-right" evidence="15">
        <dbReference type="Rhea" id="RHEA:52077"/>
    </physiologicalReaction>
</comment>
<evidence type="ECO:0000256" key="11">
    <source>
        <dbReference type="ARBA" id="ARBA00048701"/>
    </source>
</evidence>
<comment type="catalytic activity">
    <reaction evidence="12">
        <text>9-(9Z-octadecenoyloxy)-octadecanoate + H2O = 9-hydroxy-octadecanoate + (9Z)-octadecenoate + H(+)</text>
        <dbReference type="Rhea" id="RHEA:52048"/>
        <dbReference type="ChEBI" id="CHEBI:15377"/>
        <dbReference type="ChEBI" id="CHEBI:15378"/>
        <dbReference type="ChEBI" id="CHEBI:30823"/>
        <dbReference type="ChEBI" id="CHEBI:136282"/>
        <dbReference type="ChEBI" id="CHEBI:136286"/>
    </reaction>
    <physiologicalReaction direction="left-to-right" evidence="12">
        <dbReference type="Rhea" id="RHEA:52049"/>
    </physiologicalReaction>
</comment>
<evidence type="ECO:0000313" key="19">
    <source>
        <dbReference type="Proteomes" id="UP000295192"/>
    </source>
</evidence>
<feature type="transmembrane region" description="Helical" evidence="17">
    <location>
        <begin position="121"/>
        <end position="139"/>
    </location>
</feature>
<evidence type="ECO:0000256" key="7">
    <source>
        <dbReference type="ARBA" id="ARBA00047368"/>
    </source>
</evidence>
<keyword evidence="4 17" id="KW-0812">Transmembrane</keyword>
<evidence type="ECO:0000256" key="13">
    <source>
        <dbReference type="ARBA" id="ARBA00049221"/>
    </source>
</evidence>
<comment type="catalytic activity">
    <reaction evidence="10">
        <text>12-octadecanoyloxy-octadecanoate + H2O = 12-hydroxyoctadecanoate + octadecanoate + H(+)</text>
        <dbReference type="Rhea" id="RHEA:52080"/>
        <dbReference type="ChEBI" id="CHEBI:15377"/>
        <dbReference type="ChEBI" id="CHEBI:15378"/>
        <dbReference type="ChEBI" id="CHEBI:25629"/>
        <dbReference type="ChEBI" id="CHEBI:84201"/>
        <dbReference type="ChEBI" id="CHEBI:136330"/>
    </reaction>
    <physiologicalReaction direction="left-to-right" evidence="10">
        <dbReference type="Rhea" id="RHEA:52081"/>
    </physiologicalReaction>
</comment>
<dbReference type="OrthoDB" id="1898221at2759"/>
<evidence type="ECO:0000256" key="12">
    <source>
        <dbReference type="ARBA" id="ARBA00048800"/>
    </source>
</evidence>
<comment type="similarity">
    <text evidence="3">Belongs to the AIG1 family.</text>
</comment>
<organism evidence="18 19">
    <name type="scientific">Drosophila navojoa</name>
    <name type="common">Fruit fly</name>
    <dbReference type="NCBI Taxonomy" id="7232"/>
    <lineage>
        <taxon>Eukaryota</taxon>
        <taxon>Metazoa</taxon>
        <taxon>Ecdysozoa</taxon>
        <taxon>Arthropoda</taxon>
        <taxon>Hexapoda</taxon>
        <taxon>Insecta</taxon>
        <taxon>Pterygota</taxon>
        <taxon>Neoptera</taxon>
        <taxon>Endopterygota</taxon>
        <taxon>Diptera</taxon>
        <taxon>Brachycera</taxon>
        <taxon>Muscomorpha</taxon>
        <taxon>Ephydroidea</taxon>
        <taxon>Drosophilidae</taxon>
        <taxon>Drosophila</taxon>
    </lineage>
</organism>
<dbReference type="AlphaFoldDB" id="A0A484BNW2"/>
<evidence type="ECO:0000256" key="2">
    <source>
        <dbReference type="ARBA" id="ARBA00004127"/>
    </source>
</evidence>
<evidence type="ECO:0000256" key="1">
    <source>
        <dbReference type="ARBA" id="ARBA00000923"/>
    </source>
</evidence>
<feature type="transmembrane region" description="Helical" evidence="17">
    <location>
        <begin position="176"/>
        <end position="206"/>
    </location>
</feature>
<comment type="catalytic activity">
    <reaction evidence="8">
        <text>13-octadecanoyloxy-octadecanoate + H2O = 13-hydroxy-octadecanoate + octadecanoate + H(+)</text>
        <dbReference type="Rhea" id="RHEA:52084"/>
        <dbReference type="ChEBI" id="CHEBI:15377"/>
        <dbReference type="ChEBI" id="CHEBI:15378"/>
        <dbReference type="ChEBI" id="CHEBI:25629"/>
        <dbReference type="ChEBI" id="CHEBI:136304"/>
        <dbReference type="ChEBI" id="CHEBI:136335"/>
    </reaction>
    <physiologicalReaction direction="left-to-right" evidence="8">
        <dbReference type="Rhea" id="RHEA:52085"/>
    </physiologicalReaction>
</comment>
<evidence type="ECO:0000256" key="10">
    <source>
        <dbReference type="ARBA" id="ARBA00048680"/>
    </source>
</evidence>
<evidence type="ECO:0000313" key="18">
    <source>
        <dbReference type="EMBL" id="TDG49740.1"/>
    </source>
</evidence>
<comment type="catalytic activity">
    <reaction evidence="7">
        <text>12-hexadecanoyloxy-octadecanoate + H2O = 12-hydroxyoctadecanoate + hexadecanoate + H(+)</text>
        <dbReference type="Rhea" id="RHEA:52056"/>
        <dbReference type="ChEBI" id="CHEBI:7896"/>
        <dbReference type="ChEBI" id="CHEBI:15377"/>
        <dbReference type="ChEBI" id="CHEBI:15378"/>
        <dbReference type="ChEBI" id="CHEBI:83677"/>
        <dbReference type="ChEBI" id="CHEBI:84201"/>
    </reaction>
    <physiologicalReaction direction="left-to-right" evidence="7">
        <dbReference type="Rhea" id="RHEA:52057"/>
    </physiologicalReaction>
</comment>
<dbReference type="Proteomes" id="UP000295192">
    <property type="component" value="Unassembled WGS sequence"/>
</dbReference>
<comment type="catalytic activity">
    <reaction evidence="14">
        <text>13-(9Z-octadecenoyloxy)-octadecanoate + H2O = 13-hydroxy-octadecanoate + (9Z)-octadecenoate + H(+)</text>
        <dbReference type="Rhea" id="RHEA:52064"/>
        <dbReference type="ChEBI" id="CHEBI:15377"/>
        <dbReference type="ChEBI" id="CHEBI:15378"/>
        <dbReference type="ChEBI" id="CHEBI:30823"/>
        <dbReference type="ChEBI" id="CHEBI:136303"/>
        <dbReference type="ChEBI" id="CHEBI:136304"/>
    </reaction>
    <physiologicalReaction direction="left-to-right" evidence="14">
        <dbReference type="Rhea" id="RHEA:52065"/>
    </physiologicalReaction>
</comment>
<evidence type="ECO:0000256" key="16">
    <source>
        <dbReference type="ARBA" id="ARBA00049428"/>
    </source>
</evidence>
<evidence type="ECO:0000256" key="17">
    <source>
        <dbReference type="SAM" id="Phobius"/>
    </source>
</evidence>
<evidence type="ECO:0000256" key="5">
    <source>
        <dbReference type="ARBA" id="ARBA00022989"/>
    </source>
</evidence>
<comment type="catalytic activity">
    <reaction evidence="16">
        <text>12-(9Z-hexadecenoyloxy)-octadecanoate + H2O = 12-hydroxyoctadecanoate + (9Z)-hexadecenoate + H(+)</text>
        <dbReference type="Rhea" id="RHEA:52072"/>
        <dbReference type="ChEBI" id="CHEBI:15377"/>
        <dbReference type="ChEBI" id="CHEBI:15378"/>
        <dbReference type="ChEBI" id="CHEBI:32372"/>
        <dbReference type="ChEBI" id="CHEBI:84201"/>
        <dbReference type="ChEBI" id="CHEBI:136312"/>
    </reaction>
    <physiologicalReaction direction="left-to-right" evidence="16">
        <dbReference type="Rhea" id="RHEA:52073"/>
    </physiologicalReaction>
</comment>
<dbReference type="PANTHER" id="PTHR10989">
    <property type="entry name" value="ANDROGEN-INDUCED PROTEIN 1-RELATED"/>
    <property type="match status" value="1"/>
</dbReference>
<keyword evidence="19" id="KW-1185">Reference proteome</keyword>
<dbReference type="GO" id="GO:0012505">
    <property type="term" value="C:endomembrane system"/>
    <property type="evidence" value="ECO:0007669"/>
    <property type="project" value="UniProtKB-SubCell"/>
</dbReference>
<comment type="catalytic activity">
    <reaction evidence="11">
        <text>12-(9Z-octadecenoyloxy)-octadecanoate + H2O = 12-hydroxyoctadecanoate + (9Z)-octadecenoate + H(+)</text>
        <dbReference type="Rhea" id="RHEA:52060"/>
        <dbReference type="ChEBI" id="CHEBI:15377"/>
        <dbReference type="ChEBI" id="CHEBI:15378"/>
        <dbReference type="ChEBI" id="CHEBI:30823"/>
        <dbReference type="ChEBI" id="CHEBI:84201"/>
        <dbReference type="ChEBI" id="CHEBI:136302"/>
    </reaction>
    <physiologicalReaction direction="left-to-right" evidence="11">
        <dbReference type="Rhea" id="RHEA:52061"/>
    </physiologicalReaction>
</comment>
<evidence type="ECO:0000256" key="4">
    <source>
        <dbReference type="ARBA" id="ARBA00022692"/>
    </source>
</evidence>
<dbReference type="EMBL" id="LSRL02000021">
    <property type="protein sequence ID" value="TDG49740.1"/>
    <property type="molecule type" value="Genomic_DNA"/>
</dbReference>
<keyword evidence="5 17" id="KW-1133">Transmembrane helix</keyword>
<feature type="transmembrane region" description="Helical" evidence="17">
    <location>
        <begin position="151"/>
        <end position="170"/>
    </location>
</feature>
<feature type="transmembrane region" description="Helical" evidence="17">
    <location>
        <begin position="7"/>
        <end position="26"/>
    </location>
</feature>
<evidence type="ECO:0000256" key="14">
    <source>
        <dbReference type="ARBA" id="ARBA00049296"/>
    </source>
</evidence>
<gene>
    <name evidence="18" type="ORF">AWZ03_003978</name>
</gene>
<name>A0A484BNW2_DRONA</name>
<dbReference type="KEGG" id="dnv:108652594"/>
<feature type="transmembrane region" description="Helical" evidence="17">
    <location>
        <begin position="46"/>
        <end position="69"/>
    </location>
</feature>
<keyword evidence="6 17" id="KW-0472">Membrane</keyword>
<comment type="caution">
    <text evidence="18">The sequence shown here is derived from an EMBL/GenBank/DDBJ whole genome shotgun (WGS) entry which is preliminary data.</text>
</comment>
<comment type="catalytic activity">
    <reaction evidence="9">
        <text>9-hexadecanoyloxy-octadecanoate + H2O = 9-hydroxy-octadecanoate + hexadecanoate + H(+)</text>
        <dbReference type="Rhea" id="RHEA:52052"/>
        <dbReference type="ChEBI" id="CHEBI:7896"/>
        <dbReference type="ChEBI" id="CHEBI:15377"/>
        <dbReference type="ChEBI" id="CHEBI:15378"/>
        <dbReference type="ChEBI" id="CHEBI:83670"/>
        <dbReference type="ChEBI" id="CHEBI:136286"/>
    </reaction>
    <physiologicalReaction direction="left-to-right" evidence="9">
        <dbReference type="Rhea" id="RHEA:52053"/>
    </physiologicalReaction>
</comment>